<dbReference type="WBParaSite" id="SMUV_0001105301-mRNA-1">
    <property type="protein sequence ID" value="SMUV_0001105301-mRNA-1"/>
    <property type="gene ID" value="SMUV_0001105301"/>
</dbReference>
<name>A0A0N5B1A1_9BILA</name>
<feature type="region of interest" description="Disordered" evidence="1">
    <location>
        <begin position="72"/>
        <end position="96"/>
    </location>
</feature>
<feature type="region of interest" description="Disordered" evidence="1">
    <location>
        <begin position="1"/>
        <end position="24"/>
    </location>
</feature>
<dbReference type="Proteomes" id="UP000046393">
    <property type="component" value="Unplaced"/>
</dbReference>
<sequence length="539" mass="62131">MESEKKDSVVSNSSTNDELQKSLDEQINHEIRITIDAAEEEPKDCLGNQFNDSKYSGLSSLIGDHETSLCSTSHVDGADDENDYISGDTSNTDFEEASSVHNLKKFCTDTEEAGHENNFSSRHGSSKTGSQNQHYEKKSKSSCKYYSPIEEEEKENIPLAAVEQNRLDPFSLLNEYNKIEPKDRPTPIDLEAGVFWFVLPNPDDCGVIWRILPVELTEGPYNKDSDSRKLQEEPKVKKLVDLYRAFSIHIRVKHPVMGEGMCLALVFIGETVLLKPETKNSADVDYWHRLMMSIKIKDFPEIYGRPVTRHDFMDVAWAVSIVGRPTIWDSPNPFHGSTDIYKAHRFFQGPKWFAIYDNTLYLCDQDVIPQRCNPPYRPDNSVEIPWNVVYQIGVERCYFYMRMTANGPWGLGTIYLMLESWDAAKAVSAHFRYLSSSKNPFQKIRVRDAEESEEVPEDESKSWFFSLSGWKSRQRRERLREEGKDMQLIPKNRRIDLFDRLIPKTQEDLEIEMEQMSAPPIKDQILQAIALWHTHPPPP</sequence>
<reference evidence="3" key="1">
    <citation type="submission" date="2017-02" db="UniProtKB">
        <authorList>
            <consortium name="WormBaseParasite"/>
        </authorList>
    </citation>
    <scope>IDENTIFICATION</scope>
</reference>
<evidence type="ECO:0000256" key="1">
    <source>
        <dbReference type="SAM" id="MobiDB-lite"/>
    </source>
</evidence>
<accession>A0A0N5B1A1</accession>
<feature type="compositionally biased region" description="Polar residues" evidence="1">
    <location>
        <begin position="117"/>
        <end position="133"/>
    </location>
</feature>
<evidence type="ECO:0000313" key="2">
    <source>
        <dbReference type="Proteomes" id="UP000046393"/>
    </source>
</evidence>
<proteinExistence type="predicted"/>
<feature type="region of interest" description="Disordered" evidence="1">
    <location>
        <begin position="113"/>
        <end position="141"/>
    </location>
</feature>
<protein>
    <submittedName>
        <fullName evidence="3">DUF3444 domain-containing protein</fullName>
    </submittedName>
</protein>
<evidence type="ECO:0000313" key="3">
    <source>
        <dbReference type="WBParaSite" id="SMUV_0001105301-mRNA-1"/>
    </source>
</evidence>
<keyword evidence="2" id="KW-1185">Reference proteome</keyword>
<dbReference type="AlphaFoldDB" id="A0A0N5B1A1"/>
<organism evidence="2 3">
    <name type="scientific">Syphacia muris</name>
    <dbReference type="NCBI Taxonomy" id="451379"/>
    <lineage>
        <taxon>Eukaryota</taxon>
        <taxon>Metazoa</taxon>
        <taxon>Ecdysozoa</taxon>
        <taxon>Nematoda</taxon>
        <taxon>Chromadorea</taxon>
        <taxon>Rhabditida</taxon>
        <taxon>Spirurina</taxon>
        <taxon>Oxyuridomorpha</taxon>
        <taxon>Oxyuroidea</taxon>
        <taxon>Oxyuridae</taxon>
        <taxon>Syphacia</taxon>
    </lineage>
</organism>